<name>A0AA91PZG6_CLALS</name>
<sequence>MQKLALEKDDTLESTNRLLHDLERKLSVGSASSGYTATSHGSVVRNTANAGLASHSIQSSVLRYLQSSDFDANAVYADRQQKFATTFGREYSPVSRSSSERIRESDTESSRMDLRADSDERSEREEEMERIERGEGGKGGKAGAADQTAQKPADPPETPEQHYDAVYSDSDPLGDILDDSGDASDASGSDAHSDFHNFDSPDAHSDADLYGDFYDDDFDPLPPSPPRSPPRDLDPAKLYGLYDFSGPDPSHCTLARDEPVVLVDDSDSYWWLVRKMTRAERAELAQKRGLSPPPPDADEGKVGFVPAECLETHVERLARLNCFRNEELERGLLPGRDVPRRAASRKQVTFEGVADLNWDDEDVGFSYYQENMAAKSEIAAGDIPSAAVGAESDVLSDIFSDTPLVVEKRTGRKDGRDGRNEGNAESFEKTGATETGSRESVGKSQNRVGTSEDASTSENSASISENSTSTSENSVSASEYSASTASLNCEVPQPASEKPNGISSGDQAPDGRAVSQADASSPSASTGQVADPKRRRRRRKKPVHDMFSPILGKLDELTEKLAELEHFL</sequence>
<proteinExistence type="predicted"/>
<dbReference type="GO" id="GO:0051286">
    <property type="term" value="C:cell tip"/>
    <property type="evidence" value="ECO:0007669"/>
    <property type="project" value="TreeGrafter"/>
</dbReference>
<evidence type="ECO:0000256" key="2">
    <source>
        <dbReference type="PROSITE-ProRule" id="PRU00192"/>
    </source>
</evidence>
<organism evidence="5 6">
    <name type="scientific">Clavispora lusitaniae</name>
    <name type="common">Candida lusitaniae</name>
    <dbReference type="NCBI Taxonomy" id="36911"/>
    <lineage>
        <taxon>Eukaryota</taxon>
        <taxon>Fungi</taxon>
        <taxon>Dikarya</taxon>
        <taxon>Ascomycota</taxon>
        <taxon>Saccharomycotina</taxon>
        <taxon>Pichiomycetes</taxon>
        <taxon>Metschnikowiaceae</taxon>
        <taxon>Clavispora</taxon>
    </lineage>
</organism>
<gene>
    <name evidence="5" type="ORF">A9F13_08g02398</name>
</gene>
<feature type="compositionally biased region" description="Basic and acidic residues" evidence="3">
    <location>
        <begin position="191"/>
        <end position="207"/>
    </location>
</feature>
<feature type="domain" description="SH3" evidence="4">
    <location>
        <begin position="233"/>
        <end position="315"/>
    </location>
</feature>
<evidence type="ECO:0000256" key="1">
    <source>
        <dbReference type="ARBA" id="ARBA00022443"/>
    </source>
</evidence>
<dbReference type="AlphaFoldDB" id="A0AA91PZG6"/>
<dbReference type="SUPFAM" id="SSF50044">
    <property type="entry name" value="SH3-domain"/>
    <property type="match status" value="1"/>
</dbReference>
<feature type="compositionally biased region" description="Basic residues" evidence="3">
    <location>
        <begin position="533"/>
        <end position="542"/>
    </location>
</feature>
<dbReference type="GO" id="GO:0008104">
    <property type="term" value="P:intracellular protein localization"/>
    <property type="evidence" value="ECO:0007669"/>
    <property type="project" value="TreeGrafter"/>
</dbReference>
<feature type="compositionally biased region" description="Basic and acidic residues" evidence="3">
    <location>
        <begin position="98"/>
        <end position="124"/>
    </location>
</feature>
<dbReference type="Proteomes" id="UP000195602">
    <property type="component" value="Unassembled WGS sequence"/>
</dbReference>
<dbReference type="InterPro" id="IPR036028">
    <property type="entry name" value="SH3-like_dom_sf"/>
</dbReference>
<dbReference type="InterPro" id="IPR053039">
    <property type="entry name" value="Polarity_Bud-Selection_Reg"/>
</dbReference>
<dbReference type="EMBL" id="LYUB02000008">
    <property type="protein sequence ID" value="OVF08528.1"/>
    <property type="molecule type" value="Genomic_DNA"/>
</dbReference>
<protein>
    <submittedName>
        <fullName evidence="5">Bud site selection protein</fullName>
    </submittedName>
</protein>
<reference evidence="5 6" key="1">
    <citation type="submission" date="2017-04" db="EMBL/GenBank/DDBJ databases">
        <title>Draft genome of the yeast Clavispora lusitaniae type strain CBS 6936.</title>
        <authorList>
            <person name="Durrens P."/>
            <person name="Klopp C."/>
            <person name="Biteau N."/>
            <person name="Fitton-Ouhabi V."/>
            <person name="Dementhon K."/>
            <person name="Accoceberry I."/>
            <person name="Sherman D.J."/>
            <person name="Noel T."/>
        </authorList>
    </citation>
    <scope>NUCLEOTIDE SEQUENCE [LARGE SCALE GENOMIC DNA]</scope>
    <source>
        <strain evidence="5 6">CBS 6936</strain>
    </source>
</reference>
<dbReference type="SMART" id="SM00326">
    <property type="entry name" value="SH3"/>
    <property type="match status" value="1"/>
</dbReference>
<evidence type="ECO:0000259" key="4">
    <source>
        <dbReference type="PROSITE" id="PS50002"/>
    </source>
</evidence>
<dbReference type="KEGG" id="clus:A9F13_08g02398"/>
<dbReference type="Pfam" id="PF00018">
    <property type="entry name" value="SH3_1"/>
    <property type="match status" value="1"/>
</dbReference>
<keyword evidence="1 2" id="KW-0728">SH3 domain</keyword>
<comment type="caution">
    <text evidence="5">The sequence shown here is derived from an EMBL/GenBank/DDBJ whole genome shotgun (WGS) entry which is preliminary data.</text>
</comment>
<dbReference type="PANTHER" id="PTHR47775">
    <property type="entry name" value="BUD SITE SELECTION PROTEIN 14"/>
    <property type="match status" value="1"/>
</dbReference>
<feature type="region of interest" description="Disordered" evidence="3">
    <location>
        <begin position="83"/>
        <end position="240"/>
    </location>
</feature>
<dbReference type="PROSITE" id="PS50002">
    <property type="entry name" value="SH3"/>
    <property type="match status" value="1"/>
</dbReference>
<evidence type="ECO:0000256" key="3">
    <source>
        <dbReference type="SAM" id="MobiDB-lite"/>
    </source>
</evidence>
<accession>A0AA91PZG6</accession>
<dbReference type="Gene3D" id="2.30.30.40">
    <property type="entry name" value="SH3 Domains"/>
    <property type="match status" value="1"/>
</dbReference>
<dbReference type="GO" id="GO:0015630">
    <property type="term" value="C:microtubule cytoskeleton"/>
    <property type="evidence" value="ECO:0007669"/>
    <property type="project" value="TreeGrafter"/>
</dbReference>
<dbReference type="InterPro" id="IPR001452">
    <property type="entry name" value="SH3_domain"/>
</dbReference>
<feature type="compositionally biased region" description="Polar residues" evidence="3">
    <location>
        <begin position="442"/>
        <end position="453"/>
    </location>
</feature>
<evidence type="ECO:0000313" key="5">
    <source>
        <dbReference type="EMBL" id="OVF08528.1"/>
    </source>
</evidence>
<feature type="compositionally biased region" description="Low complexity" evidence="3">
    <location>
        <begin position="454"/>
        <end position="486"/>
    </location>
</feature>
<feature type="compositionally biased region" description="Polar residues" evidence="3">
    <location>
        <begin position="517"/>
        <end position="528"/>
    </location>
</feature>
<dbReference type="GO" id="GO:0030950">
    <property type="term" value="P:establishment or maintenance of actin cytoskeleton polarity"/>
    <property type="evidence" value="ECO:0007669"/>
    <property type="project" value="TreeGrafter"/>
</dbReference>
<dbReference type="PANTHER" id="PTHR47775:SF1">
    <property type="entry name" value="BUD SITE SELECTION PROTEIN 14"/>
    <property type="match status" value="1"/>
</dbReference>
<evidence type="ECO:0000313" key="6">
    <source>
        <dbReference type="Proteomes" id="UP000195602"/>
    </source>
</evidence>
<feature type="region of interest" description="Disordered" evidence="3">
    <location>
        <begin position="409"/>
        <end position="547"/>
    </location>
</feature>
<feature type="compositionally biased region" description="Basic and acidic residues" evidence="3">
    <location>
        <begin position="409"/>
        <end position="428"/>
    </location>
</feature>